<dbReference type="PANTHER" id="PTHR42957">
    <property type="entry name" value="HELICASE MJ1565-RELATED"/>
    <property type="match status" value="1"/>
</dbReference>
<organism evidence="3 4">
    <name type="scientific">Shewanella violacea (strain JCM 10179 / CIP 106290 / LMG 19151 / DSS12)</name>
    <dbReference type="NCBI Taxonomy" id="637905"/>
    <lineage>
        <taxon>Bacteria</taxon>
        <taxon>Pseudomonadati</taxon>
        <taxon>Pseudomonadota</taxon>
        <taxon>Gammaproteobacteria</taxon>
        <taxon>Alteromonadales</taxon>
        <taxon>Shewanellaceae</taxon>
        <taxon>Shewanella</taxon>
    </lineage>
</organism>
<reference evidence="4" key="1">
    <citation type="journal article" date="2010" name="Mol. Biosyst.">
        <title>Complete genome sequence and comparative analysis of Shewanella violacea, a psychrophilic and piezophilic bacterium from deep sea floor sediments.</title>
        <authorList>
            <person name="Aono E."/>
            <person name="Baba T."/>
            <person name="Ara T."/>
            <person name="Nishi T."/>
            <person name="Nakamichi T."/>
            <person name="Inamoto E."/>
            <person name="Toyonaga H."/>
            <person name="Hasegawa M."/>
            <person name="Takai Y."/>
            <person name="Okumura Y."/>
            <person name="Baba M."/>
            <person name="Tomita M."/>
            <person name="Kato C."/>
            <person name="Oshima T."/>
            <person name="Nakasone K."/>
            <person name="Mori H."/>
        </authorList>
    </citation>
    <scope>NUCLEOTIDE SEQUENCE [LARGE SCALE GENOMIC DNA]</scope>
    <source>
        <strain evidence="4">JCM 10179 / CIP 106290 / LMG 19151 / DSS12</strain>
    </source>
</reference>
<name>D4ZK71_SHEVD</name>
<feature type="region of interest" description="Disordered" evidence="1">
    <location>
        <begin position="1352"/>
        <end position="1376"/>
    </location>
</feature>
<gene>
    <name evidence="3" type="ordered locus">SVI_2099</name>
</gene>
<keyword evidence="4" id="KW-1185">Reference proteome</keyword>
<evidence type="ECO:0000256" key="1">
    <source>
        <dbReference type="SAM" id="MobiDB-lite"/>
    </source>
</evidence>
<evidence type="ECO:0000259" key="2">
    <source>
        <dbReference type="Pfam" id="PF01935"/>
    </source>
</evidence>
<evidence type="ECO:0000313" key="4">
    <source>
        <dbReference type="Proteomes" id="UP000002350"/>
    </source>
</evidence>
<dbReference type="InterPro" id="IPR017646">
    <property type="entry name" value="Dnd_assoc_2"/>
</dbReference>
<feature type="domain" description="Helicase HerA central" evidence="2">
    <location>
        <begin position="1404"/>
        <end position="1610"/>
    </location>
</feature>
<proteinExistence type="predicted"/>
<sequence>MSLKQFNDFLAEQFLNWGQQALKAGFRYQFQSPDMDNSLKLFNSIVSKSDGSINVKGTKLPVVQCGEVLLLPVLHSEDSSKCAGFTENFISHLRDEVAGQFGELEGCALLVIHNSMLDTLINSAEDVAQPTSIWHPEQIKHAMHDLIDDFNGTRKVSECLLEYRFNQIVDDGATMFGFEDLYKALLDGDLKFSELGLLNDPAILTWDGKPEQINKRLEENKRLYEELERITHHSPNELEEKLAEKDFGAKFVTKHFGGDDTERWKTELEFSACKQEQDDNRKNLLELESESILQGELIAKNKVETKAGRRERHLILVLEDDQQDFGFELTFIGGKIERYQCSIMHNKTDLIEIANPVNSGGKRSRVTITGLYPDKATFFTFNLKREKTAERYKFKVLVIRSGDFNIDAFRNNFLIEPSSSAKKGSRITLQTEDNSFVIGINGGQEGGKAVLGEIGQVFDNQATSEIDFEQIANESDELHFIVKGQDSSLTFNVEGAIATDTLTLPLILDKDRFARLYQDNYLGSFNRSKNKVLLDNKEVSPKGRRLTLLQWEAEIVDERDKSQAPLYLVDIEATYPSLYVAYRALFDYYVQNRTLPSLCSWGPEYRVLAGEVVKQYNKAICAIGDDILLTPEQKQLISLGFATFNGQGYITPFHPLVMAYYLALAERVTQDDSQSFKTLPKVTIDRLNVRGLLPFVYDPIHGFAFSQLEKDNCFWLELVPQQDTSFSYVRKLVKDKVGEFRNAFSALFTAGPNATLLINSVNNKLNHELFMGLVDFVKANKDKVCHIHVNLYDDKLVYSEFDRFAETASYDKLKSLYELDKGAIREQADTIIDLLRTRLTYSKFENDKIDGKQAYSHLSFFRNNTKVVPRDVNVDKQLSGVVCHGLLAGEAAANKQGSYFTAFGLNKVDTSGHPHLQIAQKLGGLIKPALLSSEPTGNSKSMALVVSDNFRTLLERSYESSIWTTIIDPKVTLDFFDNAKDMVLIHYSDNYTNSANYDAITVTRQTDLYKKVLEQDEGGITEEFNAFNGEWLLKMITANANDRKEKKGIIGAYKFVNCLLSKSDITWVPLSVAEMIRVTGNIGLKMSDSDFSRNVQGYKSGHISDDVLFVGFKDKQMYVLPLEVKTGIKQTHNKGVQQAKELKRYLCEDILGRNDFAGMLYRGLFIRQVLMQIDKYELYNLYSDTYFDAFLAEREWWLQGDYGISDLAEYPDGFMLSHVENDTFFEADFNEVDDILKIQLPISYLKRLVSTPLRELMNDVRPEQLCHIPEKYLLTPENSSEIRKIIPTKVDDIEIGLHEESVEIPRDSGRAIELNDLFPERHVVKPALKTDKIDESEISADKHVELEKVIPDTTGTSNSKFNKSSEPIGQSPIVQREQSDEPIKILIGHDVRDNTEVYWEPTNTAKFMNTNSGIIGTMGTGKTQCTKSVVTQLYRQQDRNVDGKPIGILIFDYKSDYVDDKFLTATNGKKFNLHKLPYNPLSLFGDTPMLPVHTARGFSETMGKAFGLGQKQQLKLRKLIGEAYELAGIKKGDQCTWSKPAPTITDIWALFEETEPTEDSLYAALESLYELEIFEDNHEKCTSLYELIDGITVIELAGYPSEIQNLVVALTMDLFYSQMQKQGKPEVQGDFRQVTKLLLVDEADNFMSQNFPSLRKVLKEGREYGVGVILSTQDITHFKTSENDYSTYILSWIVHRVSQLKNQDIKSIFNKDDKSDQDNLMKSIRELDKHYSLYVDGDKKVQKIKDKAFWELLS</sequence>
<dbReference type="SUPFAM" id="SSF52540">
    <property type="entry name" value="P-loop containing nucleoside triphosphate hydrolases"/>
    <property type="match status" value="1"/>
</dbReference>
<protein>
    <recommendedName>
        <fullName evidence="2">Helicase HerA central domain-containing protein</fullName>
    </recommendedName>
</protein>
<dbReference type="RefSeq" id="WP_013051375.1">
    <property type="nucleotide sequence ID" value="NC_014012.1"/>
</dbReference>
<dbReference type="InterPro" id="IPR008571">
    <property type="entry name" value="HerA-like"/>
</dbReference>
<dbReference type="Pfam" id="PF01935">
    <property type="entry name" value="DUF87"/>
    <property type="match status" value="1"/>
</dbReference>
<dbReference type="PANTHER" id="PTHR42957:SF1">
    <property type="entry name" value="HELICASE MJ1565-RELATED"/>
    <property type="match status" value="1"/>
</dbReference>
<dbReference type="KEGG" id="svo:SVI_2099"/>
<dbReference type="InterPro" id="IPR002789">
    <property type="entry name" value="HerA_central"/>
</dbReference>
<dbReference type="Gene3D" id="3.40.50.300">
    <property type="entry name" value="P-loop containing nucleotide triphosphate hydrolases"/>
    <property type="match status" value="2"/>
</dbReference>
<dbReference type="STRING" id="637905.SVI_2099"/>
<accession>D4ZK71</accession>
<dbReference type="eggNOG" id="COG0433">
    <property type="taxonomic scope" value="Bacteria"/>
</dbReference>
<dbReference type="HOGENOM" id="CLU_002964_1_0_6"/>
<feature type="compositionally biased region" description="Polar residues" evidence="1">
    <location>
        <begin position="1353"/>
        <end position="1368"/>
    </location>
</feature>
<dbReference type="EMBL" id="AP011177">
    <property type="protein sequence ID" value="BAJ02070.1"/>
    <property type="molecule type" value="Genomic_DNA"/>
</dbReference>
<dbReference type="NCBIfam" id="TIGR03237">
    <property type="entry name" value="dnd_assoc_2"/>
    <property type="match status" value="1"/>
</dbReference>
<evidence type="ECO:0000313" key="3">
    <source>
        <dbReference type="EMBL" id="BAJ02070.1"/>
    </source>
</evidence>
<dbReference type="Proteomes" id="UP000002350">
    <property type="component" value="Chromosome"/>
</dbReference>
<dbReference type="InterPro" id="IPR027417">
    <property type="entry name" value="P-loop_NTPase"/>
</dbReference>